<evidence type="ECO:0000313" key="7">
    <source>
        <dbReference type="Proteomes" id="UP000504606"/>
    </source>
</evidence>
<dbReference type="InterPro" id="IPR029058">
    <property type="entry name" value="AB_hydrolase_fold"/>
</dbReference>
<dbReference type="InterPro" id="IPR033906">
    <property type="entry name" value="Lipase_N"/>
</dbReference>
<evidence type="ECO:0000313" key="8">
    <source>
        <dbReference type="RefSeq" id="XP_052120834.1"/>
    </source>
</evidence>
<dbReference type="PANTHER" id="PTHR11610">
    <property type="entry name" value="LIPASE"/>
    <property type="match status" value="1"/>
</dbReference>
<dbReference type="GO" id="GO:0005615">
    <property type="term" value="C:extracellular space"/>
    <property type="evidence" value="ECO:0007669"/>
    <property type="project" value="TreeGrafter"/>
</dbReference>
<organism evidence="7 8">
    <name type="scientific">Frankliniella occidentalis</name>
    <name type="common">Western flower thrips</name>
    <name type="synonym">Euthrips occidentalis</name>
    <dbReference type="NCBI Taxonomy" id="133901"/>
    <lineage>
        <taxon>Eukaryota</taxon>
        <taxon>Metazoa</taxon>
        <taxon>Ecdysozoa</taxon>
        <taxon>Arthropoda</taxon>
        <taxon>Hexapoda</taxon>
        <taxon>Insecta</taxon>
        <taxon>Pterygota</taxon>
        <taxon>Neoptera</taxon>
        <taxon>Paraneoptera</taxon>
        <taxon>Thysanoptera</taxon>
        <taxon>Terebrantia</taxon>
        <taxon>Thripoidea</taxon>
        <taxon>Thripidae</taxon>
        <taxon>Frankliniella</taxon>
    </lineage>
</organism>
<dbReference type="Pfam" id="PF00151">
    <property type="entry name" value="Lipase"/>
    <property type="match status" value="1"/>
</dbReference>
<dbReference type="SUPFAM" id="SSF53474">
    <property type="entry name" value="alpha/beta-Hydrolases"/>
    <property type="match status" value="1"/>
</dbReference>
<evidence type="ECO:0000313" key="10">
    <source>
        <dbReference type="RefSeq" id="XP_052120842.1"/>
    </source>
</evidence>
<feature type="chain" id="PRO_5044697924" evidence="5">
    <location>
        <begin position="28"/>
        <end position="508"/>
    </location>
</feature>
<dbReference type="OrthoDB" id="199913at2759"/>
<evidence type="ECO:0000256" key="4">
    <source>
        <dbReference type="RuleBase" id="RU004262"/>
    </source>
</evidence>
<dbReference type="InterPro" id="IPR013818">
    <property type="entry name" value="Lipase"/>
</dbReference>
<dbReference type="AlphaFoldDB" id="A0A9C6U0I7"/>
<dbReference type="KEGG" id="foc:113214017"/>
<dbReference type="GO" id="GO:0016042">
    <property type="term" value="P:lipid catabolic process"/>
    <property type="evidence" value="ECO:0007669"/>
    <property type="project" value="TreeGrafter"/>
</dbReference>
<name>A0A9C6U0I7_FRAOC</name>
<accession>A0A9C6U0I7</accession>
<dbReference type="InterPro" id="IPR000734">
    <property type="entry name" value="TAG_lipase"/>
</dbReference>
<dbReference type="RefSeq" id="XP_052120834.1">
    <property type="nucleotide sequence ID" value="XM_052264874.1"/>
</dbReference>
<evidence type="ECO:0000256" key="5">
    <source>
        <dbReference type="SAM" id="SignalP"/>
    </source>
</evidence>
<evidence type="ECO:0000256" key="2">
    <source>
        <dbReference type="ARBA" id="ARBA00010701"/>
    </source>
</evidence>
<sequence>MDLSRAPRASVLAMLAVLAGLPGPADLAAGGWSAGYFNTLYGPAVDPGGLVEPHTSLSPPPAWSGYSAGYSSAGSSSAGYSSVGFSTRAYNKPEQGYSTGVYSSGGYSTGYDSGTPTTAVFADSLLSSPITVSRSISRTSPAADLVLSTATEFTTRPPSTAGLVSKPASPWRMLRPSSVVSLAEGAGKFFVRAFRAFSASAAETVRFDLFTRDQQTTPTRLYARKRETVEQSTFSPSKPTKFIIHGFLSHQGPSSGGDALKDAFLAVQDCNVITVDWSGADTHEYSSAVKLAVPRVSTEVAEMVRLLAGQGLSLDDVHIVGHSLGGQIAGAAGSMVLGPAGAGRITALDPAGPLFENRDPGHRLDPSDAAFVDVIHTDGGYLGYAGATGHVDYFPEGGMHAQPGCGRDSIGLCSHCLAYDVIIDSLRRPSANVFRNCSSWQAFQSGECEGGSKAVIGVYADPRTRGSFYRRRTAPLREELRKAGDRDLVGLFTIRSNDGRDGVMVLQC</sequence>
<dbReference type="CDD" id="cd00707">
    <property type="entry name" value="Pancreat_lipase_like"/>
    <property type="match status" value="1"/>
</dbReference>
<dbReference type="Gene3D" id="3.40.50.1820">
    <property type="entry name" value="alpha/beta hydrolase"/>
    <property type="match status" value="1"/>
</dbReference>
<comment type="subcellular location">
    <subcellularLocation>
        <location evidence="1">Secreted</location>
    </subcellularLocation>
</comment>
<feature type="signal peptide" evidence="5">
    <location>
        <begin position="1"/>
        <end position="27"/>
    </location>
</feature>
<dbReference type="PRINTS" id="PR00821">
    <property type="entry name" value="TAGLIPASE"/>
</dbReference>
<reference evidence="8 9" key="1">
    <citation type="submission" date="2025-04" db="UniProtKB">
        <authorList>
            <consortium name="RefSeq"/>
        </authorList>
    </citation>
    <scope>IDENTIFICATION</scope>
    <source>
        <tissue evidence="8 9">Whole organism</tissue>
    </source>
</reference>
<keyword evidence="3" id="KW-0964">Secreted</keyword>
<dbReference type="RefSeq" id="XP_052120839.1">
    <property type="nucleotide sequence ID" value="XM_052264879.1"/>
</dbReference>
<dbReference type="GO" id="GO:0016298">
    <property type="term" value="F:lipase activity"/>
    <property type="evidence" value="ECO:0007669"/>
    <property type="project" value="InterPro"/>
</dbReference>
<evidence type="ECO:0000256" key="3">
    <source>
        <dbReference type="ARBA" id="ARBA00022525"/>
    </source>
</evidence>
<dbReference type="PANTHER" id="PTHR11610:SF173">
    <property type="entry name" value="LIPASE DOMAIN-CONTAINING PROTEIN-RELATED"/>
    <property type="match status" value="1"/>
</dbReference>
<keyword evidence="5" id="KW-0732">Signal</keyword>
<proteinExistence type="inferred from homology"/>
<evidence type="ECO:0000256" key="1">
    <source>
        <dbReference type="ARBA" id="ARBA00004613"/>
    </source>
</evidence>
<evidence type="ECO:0000313" key="9">
    <source>
        <dbReference type="RefSeq" id="XP_052120839.1"/>
    </source>
</evidence>
<protein>
    <submittedName>
        <fullName evidence="8 9">Lipase member H-like</fullName>
    </submittedName>
</protein>
<gene>
    <name evidence="8 9 10" type="primary">LOC113214017</name>
</gene>
<feature type="domain" description="Lipase" evidence="6">
    <location>
        <begin position="202"/>
        <end position="458"/>
    </location>
</feature>
<dbReference type="Proteomes" id="UP000504606">
    <property type="component" value="Unplaced"/>
</dbReference>
<dbReference type="GeneID" id="113214017"/>
<comment type="similarity">
    <text evidence="2 4">Belongs to the AB hydrolase superfamily. Lipase family.</text>
</comment>
<keyword evidence="7" id="KW-1185">Reference proteome</keyword>
<evidence type="ECO:0000259" key="6">
    <source>
        <dbReference type="Pfam" id="PF00151"/>
    </source>
</evidence>
<dbReference type="RefSeq" id="XP_052120842.1">
    <property type="nucleotide sequence ID" value="XM_052264882.1"/>
</dbReference>